<dbReference type="Proteomes" id="UP000346198">
    <property type="component" value="Unassembled WGS sequence"/>
</dbReference>
<evidence type="ECO:0000313" key="3">
    <source>
        <dbReference type="Proteomes" id="UP000346198"/>
    </source>
</evidence>
<proteinExistence type="predicted"/>
<name>A0A6C2URP2_9BACT</name>
<dbReference type="RefSeq" id="WP_136064113.1">
    <property type="nucleotide sequence ID" value="NZ_CAAHFH010000002.1"/>
</dbReference>
<keyword evidence="3" id="KW-1185">Reference proteome</keyword>
<protein>
    <submittedName>
        <fullName evidence="2">Uncharacterized protein</fullName>
    </submittedName>
</protein>
<organism evidence="2 3">
    <name type="scientific">Pontiella sulfatireligans</name>
    <dbReference type="NCBI Taxonomy" id="2750658"/>
    <lineage>
        <taxon>Bacteria</taxon>
        <taxon>Pseudomonadati</taxon>
        <taxon>Kiritimatiellota</taxon>
        <taxon>Kiritimatiellia</taxon>
        <taxon>Kiritimatiellales</taxon>
        <taxon>Pontiellaceae</taxon>
        <taxon>Pontiella</taxon>
    </lineage>
</organism>
<accession>A0A6C2URP2</accession>
<evidence type="ECO:0000313" key="2">
    <source>
        <dbReference type="EMBL" id="VGO22623.1"/>
    </source>
</evidence>
<gene>
    <name evidence="2" type="ORF">SCARR_04708</name>
</gene>
<dbReference type="EMBL" id="CAAHFH010000002">
    <property type="protein sequence ID" value="VGO22623.1"/>
    <property type="molecule type" value="Genomic_DNA"/>
</dbReference>
<evidence type="ECO:0000256" key="1">
    <source>
        <dbReference type="SAM" id="MobiDB-lite"/>
    </source>
</evidence>
<sequence>MPHTPYHYRGQGTNAEGTTDGEDIIFTTPYDYAAWVAEQFGTNASNPEIAGPWTDAEVVGIMPNPDGTETVAVRSTSAVSLEPIQFMKLRISMQ</sequence>
<feature type="region of interest" description="Disordered" evidence="1">
    <location>
        <begin position="1"/>
        <end position="21"/>
    </location>
</feature>
<reference evidence="2 3" key="1">
    <citation type="submission" date="2019-04" db="EMBL/GenBank/DDBJ databases">
        <authorList>
            <person name="Van Vliet M D."/>
        </authorList>
    </citation>
    <scope>NUCLEOTIDE SEQUENCE [LARGE SCALE GENOMIC DNA]</scope>
    <source>
        <strain evidence="2 3">F21</strain>
    </source>
</reference>
<dbReference type="AlphaFoldDB" id="A0A6C2URP2"/>